<dbReference type="GO" id="GO:0016791">
    <property type="term" value="F:phosphatase activity"/>
    <property type="evidence" value="ECO:0007669"/>
    <property type="project" value="TreeGrafter"/>
</dbReference>
<dbReference type="AlphaFoldDB" id="A0A2Y8ZYD2"/>
<dbReference type="SMART" id="SM00065">
    <property type="entry name" value="GAF"/>
    <property type="match status" value="1"/>
</dbReference>
<evidence type="ECO:0000256" key="3">
    <source>
        <dbReference type="ARBA" id="ARBA00022801"/>
    </source>
</evidence>
<dbReference type="SMART" id="SM00331">
    <property type="entry name" value="PP2C_SIG"/>
    <property type="match status" value="1"/>
</dbReference>
<evidence type="ECO:0000313" key="7">
    <source>
        <dbReference type="EMBL" id="SSA36586.1"/>
    </source>
</evidence>
<dbReference type="Pfam" id="PF07228">
    <property type="entry name" value="SpoIIE"/>
    <property type="match status" value="1"/>
</dbReference>
<dbReference type="Gene3D" id="3.30.450.270">
    <property type="match status" value="1"/>
</dbReference>
<dbReference type="Gene3D" id="3.30.450.40">
    <property type="match status" value="1"/>
</dbReference>
<dbReference type="Gene3D" id="3.30.450.20">
    <property type="entry name" value="PAS domain"/>
    <property type="match status" value="1"/>
</dbReference>
<keyword evidence="2" id="KW-0716">Sensory transduction</keyword>
<dbReference type="Proteomes" id="UP000250222">
    <property type="component" value="Unassembled WGS sequence"/>
</dbReference>
<dbReference type="GO" id="GO:0009584">
    <property type="term" value="P:detection of visible light"/>
    <property type="evidence" value="ECO:0007669"/>
    <property type="project" value="InterPro"/>
</dbReference>
<dbReference type="PROSITE" id="PS50046">
    <property type="entry name" value="PHYTOCHROME_2"/>
    <property type="match status" value="1"/>
</dbReference>
<keyword evidence="4" id="KW-0157">Chromophore</keyword>
<evidence type="ECO:0000256" key="2">
    <source>
        <dbReference type="ARBA" id="ARBA00022606"/>
    </source>
</evidence>
<dbReference type="InterPro" id="IPR052016">
    <property type="entry name" value="Bact_Sigma-Reg"/>
</dbReference>
<dbReference type="InterPro" id="IPR003018">
    <property type="entry name" value="GAF"/>
</dbReference>
<dbReference type="PANTHER" id="PTHR43156:SF2">
    <property type="entry name" value="STAGE II SPORULATION PROTEIN E"/>
    <property type="match status" value="1"/>
</dbReference>
<evidence type="ECO:0000259" key="6">
    <source>
        <dbReference type="PROSITE" id="PS50046"/>
    </source>
</evidence>
<evidence type="ECO:0000313" key="8">
    <source>
        <dbReference type="Proteomes" id="UP000250222"/>
    </source>
</evidence>
<dbReference type="InterPro" id="IPR016132">
    <property type="entry name" value="Phyto_chromo_attachment"/>
</dbReference>
<reference evidence="7 8" key="1">
    <citation type="submission" date="2016-10" db="EMBL/GenBank/DDBJ databases">
        <authorList>
            <person name="Cai Z."/>
        </authorList>
    </citation>
    <scope>NUCLEOTIDE SEQUENCE [LARGE SCALE GENOMIC DNA]</scope>
    <source>
        <strain evidence="7 8">CGMCC 1.10826</strain>
    </source>
</reference>
<dbReference type="InterPro" id="IPR035965">
    <property type="entry name" value="PAS-like_dom_sf"/>
</dbReference>
<dbReference type="Gene3D" id="3.60.40.10">
    <property type="entry name" value="PPM-type phosphatase domain"/>
    <property type="match status" value="1"/>
</dbReference>
<feature type="domain" description="Phytochrome chromophore attachment site" evidence="6">
    <location>
        <begin position="152"/>
        <end position="311"/>
    </location>
</feature>
<protein>
    <submittedName>
        <fullName evidence="7">PAS fold-containing protein</fullName>
    </submittedName>
</protein>
<dbReference type="InterPro" id="IPR036457">
    <property type="entry name" value="PPM-type-like_dom_sf"/>
</dbReference>
<dbReference type="EMBL" id="UETB01000001">
    <property type="protein sequence ID" value="SSA36586.1"/>
    <property type="molecule type" value="Genomic_DNA"/>
</dbReference>
<dbReference type="GO" id="GO:0006355">
    <property type="term" value="P:regulation of DNA-templated transcription"/>
    <property type="evidence" value="ECO:0007669"/>
    <property type="project" value="InterPro"/>
</dbReference>
<dbReference type="RefSeq" id="WP_110850769.1">
    <property type="nucleotide sequence ID" value="NZ_QKLZ01000001.1"/>
</dbReference>
<gene>
    <name evidence="7" type="ORF">SAMN05216184_101250</name>
</gene>
<dbReference type="InterPro" id="IPR001294">
    <property type="entry name" value="Phytochrome"/>
</dbReference>
<dbReference type="Pfam" id="PF00360">
    <property type="entry name" value="PHY"/>
    <property type="match status" value="1"/>
</dbReference>
<organism evidence="7 8">
    <name type="scientific">Georgenia satyanarayanai</name>
    <dbReference type="NCBI Taxonomy" id="860221"/>
    <lineage>
        <taxon>Bacteria</taxon>
        <taxon>Bacillati</taxon>
        <taxon>Actinomycetota</taxon>
        <taxon>Actinomycetes</taxon>
        <taxon>Micrococcales</taxon>
        <taxon>Bogoriellaceae</taxon>
        <taxon>Georgenia</taxon>
    </lineage>
</organism>
<dbReference type="InterPro" id="IPR029016">
    <property type="entry name" value="GAF-like_dom_sf"/>
</dbReference>
<dbReference type="InterPro" id="IPR043150">
    <property type="entry name" value="Phytochrome_PHY_sf"/>
</dbReference>
<dbReference type="SUPFAM" id="SSF55785">
    <property type="entry name" value="PYP-like sensor domain (PAS domain)"/>
    <property type="match status" value="1"/>
</dbReference>
<keyword evidence="8" id="KW-1185">Reference proteome</keyword>
<keyword evidence="3" id="KW-0378">Hydrolase</keyword>
<dbReference type="Pfam" id="PF01590">
    <property type="entry name" value="GAF"/>
    <property type="match status" value="1"/>
</dbReference>
<evidence type="ECO:0000256" key="4">
    <source>
        <dbReference type="ARBA" id="ARBA00022991"/>
    </source>
</evidence>
<dbReference type="InterPro" id="IPR013654">
    <property type="entry name" value="PAS_2"/>
</dbReference>
<keyword evidence="5" id="KW-0675">Receptor</keyword>
<keyword evidence="1" id="KW-0600">Photoreceptor protein</keyword>
<evidence type="ECO:0000256" key="1">
    <source>
        <dbReference type="ARBA" id="ARBA00022543"/>
    </source>
</evidence>
<dbReference type="Pfam" id="PF08446">
    <property type="entry name" value="PAS_2"/>
    <property type="match status" value="1"/>
</dbReference>
<dbReference type="SUPFAM" id="SSF55781">
    <property type="entry name" value="GAF domain-like"/>
    <property type="match status" value="2"/>
</dbReference>
<dbReference type="OrthoDB" id="23692at2"/>
<accession>A0A2Y8ZYD2</accession>
<dbReference type="PRINTS" id="PR01033">
    <property type="entry name" value="PHYTOCHROME"/>
</dbReference>
<dbReference type="GO" id="GO:0009881">
    <property type="term" value="F:photoreceptor activity"/>
    <property type="evidence" value="ECO:0007669"/>
    <property type="project" value="UniProtKB-KW"/>
</dbReference>
<dbReference type="PANTHER" id="PTHR43156">
    <property type="entry name" value="STAGE II SPORULATION PROTEIN E-RELATED"/>
    <property type="match status" value="1"/>
</dbReference>
<evidence type="ECO:0000256" key="5">
    <source>
        <dbReference type="ARBA" id="ARBA00023170"/>
    </source>
</evidence>
<dbReference type="InterPro" id="IPR001932">
    <property type="entry name" value="PPM-type_phosphatase-like_dom"/>
</dbReference>
<dbReference type="SUPFAM" id="SSF81606">
    <property type="entry name" value="PP2C-like"/>
    <property type="match status" value="1"/>
</dbReference>
<name>A0A2Y8ZYD2_9MICO</name>
<dbReference type="InterPro" id="IPR013515">
    <property type="entry name" value="Phytochrome_cen-reg"/>
</dbReference>
<proteinExistence type="predicted"/>
<sequence>MPEDLTLAPDVPVDLDNCAREPIHVPGSVQPRGVLLALHDGVVVQASASVAELLARPVDDVLGRRLEEVLGADAAAVVVAHTQLPGDVRDRNPVLVHLPDGGAWDAIIHHPPGAEQLLVLELEPAEGPRPLTYANTFQLVRGSLSELVRTRSLEELYDVAAREVRTLTGFDRVMVYRFDADYNGEVVAEAKRADLNAFHGLHYPATDIPAQARALYELNWIRLISDIGYTPSALVPQLNPATGLPLDLTYATLRSVSPIHVEYLQNMGVTASMSISLLKDGKLWGLIACHHYSGPHAPSYGSRAAAEFLGSVLSLRLVAQVEEDRIAAARRVARDLAGLVAATRDEDLPLTEALVQHPALLSIMESDGVVVRAQGRTALPGIEPEDAAAVLQWAARTGEEVTATDSLGDVVPSSPYAGALVVNLADGDAIAWLRREVATAVDWGGDPHNKAIARMEGDSVRLSPRKSFERWREVVRGSSLPWTEDQLDTAAVLRRHAVEALYLRGLADSRAAEILHRSSLPSSLPRAAGWSIDARYAPGDGGRVGGDWYDALCLPDGRLAIAVGDVAGHGMPAASVMGQMRNGLRALLVRESSAAAATLGLDELAKRTMTGEMATLLLAVVDTVTGRMEYVRAGHLPPLVLDADGSASWHADPGTLPIGYGRGEPSTGVVQIPHGGGVVLFTDGLVERRGDPLPDGLERLRRAFSGPVAGDLDAIIAAVRDPHSDDDATAVVLRRQ</sequence>